<evidence type="ECO:0000313" key="2">
    <source>
        <dbReference type="EMBL" id="KAJ6752098.1"/>
    </source>
</evidence>
<organism evidence="2 3">
    <name type="scientific">Salix viminalis</name>
    <name type="common">Common osier</name>
    <name type="synonym">Basket willow</name>
    <dbReference type="NCBI Taxonomy" id="40686"/>
    <lineage>
        <taxon>Eukaryota</taxon>
        <taxon>Viridiplantae</taxon>
        <taxon>Streptophyta</taxon>
        <taxon>Embryophyta</taxon>
        <taxon>Tracheophyta</taxon>
        <taxon>Spermatophyta</taxon>
        <taxon>Magnoliopsida</taxon>
        <taxon>eudicotyledons</taxon>
        <taxon>Gunneridae</taxon>
        <taxon>Pentapetalae</taxon>
        <taxon>rosids</taxon>
        <taxon>fabids</taxon>
        <taxon>Malpighiales</taxon>
        <taxon>Salicaceae</taxon>
        <taxon>Saliceae</taxon>
        <taxon>Salix</taxon>
    </lineage>
</organism>
<accession>A0A9Q0ZYY6</accession>
<protein>
    <submittedName>
        <fullName evidence="2">Uncharacterized protein</fullName>
    </submittedName>
</protein>
<keyword evidence="3" id="KW-1185">Reference proteome</keyword>
<reference evidence="2" key="2">
    <citation type="journal article" date="2023" name="Int. J. Mol. Sci.">
        <title>De Novo Assembly and Annotation of 11 Diverse Shrub Willow (Salix) Genomes Reveals Novel Gene Organization in Sex-Linked Regions.</title>
        <authorList>
            <person name="Hyden B."/>
            <person name="Feng K."/>
            <person name="Yates T.B."/>
            <person name="Jawdy S."/>
            <person name="Cereghino C."/>
            <person name="Smart L.B."/>
            <person name="Muchero W."/>
        </authorList>
    </citation>
    <scope>NUCLEOTIDE SEQUENCE [LARGE SCALE GENOMIC DNA]</scope>
    <source>
        <tissue evidence="2">Shoot tip</tissue>
    </source>
</reference>
<evidence type="ECO:0000313" key="3">
    <source>
        <dbReference type="Proteomes" id="UP001151529"/>
    </source>
</evidence>
<gene>
    <name evidence="2" type="ORF">OIU85_002516</name>
</gene>
<sequence length="167" mass="18402">MDCSSLLSVSNLLFNLLNRVASSVRGGDEGDDLPVLVTWRKRGKGRFMGKWLTGCKGLWLREMGRRGSGKGWVLAEVVAGEVKRTGESKTMMGAVMAGKKKRNGGWHGKGKEAGWWSAGRKGRRAWKEKMGAGGAKKWGLQLRRQPLLERKGSSLFFFEGFLGIMGL</sequence>
<evidence type="ECO:0000256" key="1">
    <source>
        <dbReference type="SAM" id="SignalP"/>
    </source>
</evidence>
<proteinExistence type="predicted"/>
<keyword evidence="1" id="KW-0732">Signal</keyword>
<dbReference type="AlphaFoldDB" id="A0A9Q0ZYY6"/>
<feature type="signal peptide" evidence="1">
    <location>
        <begin position="1"/>
        <end position="22"/>
    </location>
</feature>
<reference evidence="2" key="1">
    <citation type="submission" date="2022-11" db="EMBL/GenBank/DDBJ databases">
        <authorList>
            <person name="Hyden B.L."/>
            <person name="Feng K."/>
            <person name="Yates T."/>
            <person name="Jawdy S."/>
            <person name="Smart L.B."/>
            <person name="Muchero W."/>
        </authorList>
    </citation>
    <scope>NUCLEOTIDE SEQUENCE</scope>
    <source>
        <tissue evidence="2">Shoot tip</tissue>
    </source>
</reference>
<dbReference type="EMBL" id="JAPFFL010000001">
    <property type="protein sequence ID" value="KAJ6752098.1"/>
    <property type="molecule type" value="Genomic_DNA"/>
</dbReference>
<dbReference type="Proteomes" id="UP001151529">
    <property type="component" value="Chromosome 16"/>
</dbReference>
<name>A0A9Q0ZYY6_SALVM</name>
<comment type="caution">
    <text evidence="2">The sequence shown here is derived from an EMBL/GenBank/DDBJ whole genome shotgun (WGS) entry which is preliminary data.</text>
</comment>
<feature type="chain" id="PRO_5040215766" evidence="1">
    <location>
        <begin position="23"/>
        <end position="167"/>
    </location>
</feature>